<dbReference type="Gene3D" id="3.40.50.300">
    <property type="entry name" value="P-loop containing nucleotide triphosphate hydrolases"/>
    <property type="match status" value="1"/>
</dbReference>
<feature type="domain" description="GPI inositol-deacylase winged helix" evidence="2">
    <location>
        <begin position="382"/>
        <end position="415"/>
    </location>
</feature>
<keyword evidence="5" id="KW-1185">Reference proteome</keyword>
<dbReference type="InterPro" id="IPR054471">
    <property type="entry name" value="GPIID_WHD"/>
</dbReference>
<keyword evidence="1" id="KW-0677">Repeat</keyword>
<dbReference type="InterPro" id="IPR027417">
    <property type="entry name" value="P-loop_NTPase"/>
</dbReference>
<reference evidence="4" key="1">
    <citation type="submission" date="2022-11" db="EMBL/GenBank/DDBJ databases">
        <authorList>
            <person name="Scott C."/>
            <person name="Bruce N."/>
        </authorList>
    </citation>
    <scope>NUCLEOTIDE SEQUENCE</scope>
</reference>
<sequence>MSSVRVYQAPLYSILCFLSTSLALVRVMSFEAAAGVVGVIGLTIQLIQVTSKFGSDWKDAPADARSFIAELQALKTVLYETSTNITYSKDFEGAFLGHRSAVQSQIRQLATDTDTMTMVSACKAELQSLHGDLTKRANSHRMGWERLKGAFQAPRTREAVERLHRQCQTLNQLMVIDVLTLTANTYRKVEHVSERQESIHQTQNLSLDQIQGRMDDKVATRERQHILDWLTPVDYTTQHNDFIGRREDGTGEWLLESEEFTEWLNAEKKTLFCPGIPGAGKTILTSIVVEYLYTQFEKDECTGIAYIYCNFRRKDDQNIEGLLASLVKQLAELRYPFPNPVKSLYEDHKQRKTRPSVLELSKTLRAYDDAMERINGQLSDQALLAKQVIQWITCARRPLTTEELQHALAVEPGESELDEENLTETEEMISKWFPAAEEDIAMTCITYLSFNTFESGASPGDREFEERLRVNKLYEYAGKGWGHHVRQVLDRPQEKGIPSSKGIPYLRVRN</sequence>
<dbReference type="InterPro" id="IPR056884">
    <property type="entry name" value="NPHP3-like_N"/>
</dbReference>
<dbReference type="AlphaFoldDB" id="A0A9P1MDR4"/>
<evidence type="ECO:0000259" key="2">
    <source>
        <dbReference type="Pfam" id="PF22939"/>
    </source>
</evidence>
<name>A0A9P1MDR4_9PEZI</name>
<protein>
    <submittedName>
        <fullName evidence="4">Uncharacterized protein</fullName>
    </submittedName>
</protein>
<accession>A0A9P1MDR4</accession>
<evidence type="ECO:0000259" key="3">
    <source>
        <dbReference type="Pfam" id="PF24883"/>
    </source>
</evidence>
<evidence type="ECO:0000313" key="5">
    <source>
        <dbReference type="Proteomes" id="UP000838763"/>
    </source>
</evidence>
<feature type="domain" description="Nephrocystin 3-like N-terminal" evidence="3">
    <location>
        <begin position="249"/>
        <end position="365"/>
    </location>
</feature>
<dbReference type="EMBL" id="CALLCH030000020">
    <property type="protein sequence ID" value="CAI4219714.1"/>
    <property type="molecule type" value="Genomic_DNA"/>
</dbReference>
<dbReference type="Pfam" id="PF24883">
    <property type="entry name" value="NPHP3_N"/>
    <property type="match status" value="1"/>
</dbReference>
<dbReference type="OrthoDB" id="448455at2759"/>
<dbReference type="PANTHER" id="PTHR10039:SF15">
    <property type="entry name" value="NACHT DOMAIN-CONTAINING PROTEIN"/>
    <property type="match status" value="1"/>
</dbReference>
<organism evidence="4 5">
    <name type="scientific">Parascedosporium putredinis</name>
    <dbReference type="NCBI Taxonomy" id="1442378"/>
    <lineage>
        <taxon>Eukaryota</taxon>
        <taxon>Fungi</taxon>
        <taxon>Dikarya</taxon>
        <taxon>Ascomycota</taxon>
        <taxon>Pezizomycotina</taxon>
        <taxon>Sordariomycetes</taxon>
        <taxon>Hypocreomycetidae</taxon>
        <taxon>Microascales</taxon>
        <taxon>Microascaceae</taxon>
        <taxon>Parascedosporium</taxon>
    </lineage>
</organism>
<dbReference type="Proteomes" id="UP000838763">
    <property type="component" value="Unassembled WGS sequence"/>
</dbReference>
<evidence type="ECO:0000313" key="4">
    <source>
        <dbReference type="EMBL" id="CAI4219714.1"/>
    </source>
</evidence>
<proteinExistence type="predicted"/>
<dbReference type="PANTHER" id="PTHR10039">
    <property type="entry name" value="AMELOGENIN"/>
    <property type="match status" value="1"/>
</dbReference>
<evidence type="ECO:0000256" key="1">
    <source>
        <dbReference type="ARBA" id="ARBA00022737"/>
    </source>
</evidence>
<gene>
    <name evidence="4" type="ORF">PPNO1_LOCUS9263</name>
</gene>
<dbReference type="Pfam" id="PF22939">
    <property type="entry name" value="WHD_GPIID"/>
    <property type="match status" value="1"/>
</dbReference>
<comment type="caution">
    <text evidence="4">The sequence shown here is derived from an EMBL/GenBank/DDBJ whole genome shotgun (WGS) entry which is preliminary data.</text>
</comment>